<organism evidence="1 2">
    <name type="scientific">Candidatus Scalindua brodae</name>
    <dbReference type="NCBI Taxonomy" id="237368"/>
    <lineage>
        <taxon>Bacteria</taxon>
        <taxon>Pseudomonadati</taxon>
        <taxon>Planctomycetota</taxon>
        <taxon>Candidatus Brocadiia</taxon>
        <taxon>Candidatus Brocadiales</taxon>
        <taxon>Candidatus Scalinduaceae</taxon>
        <taxon>Candidatus Scalindua</taxon>
    </lineage>
</organism>
<protein>
    <submittedName>
        <fullName evidence="1">Uncharacterized protein</fullName>
    </submittedName>
</protein>
<name>A0A0B0EC23_9BACT</name>
<proteinExistence type="predicted"/>
<evidence type="ECO:0000313" key="1">
    <source>
        <dbReference type="EMBL" id="KHE90807.1"/>
    </source>
</evidence>
<reference evidence="1 2" key="1">
    <citation type="submission" date="2014-10" db="EMBL/GenBank/DDBJ databases">
        <title>Draft genome of anammox bacterium scalindua brodae, obtained using differential coverage binning of sequence data from two enrichment reactors.</title>
        <authorList>
            <person name="Speth D.R."/>
            <person name="Russ L."/>
            <person name="Kartal B."/>
            <person name="Op den Camp H.J."/>
            <person name="Dutilh B.E."/>
            <person name="Jetten M.S."/>
        </authorList>
    </citation>
    <scope>NUCLEOTIDE SEQUENCE [LARGE SCALE GENOMIC DNA]</scope>
    <source>
        <strain evidence="1">RU1</strain>
    </source>
</reference>
<comment type="caution">
    <text evidence="1">The sequence shown here is derived from an EMBL/GenBank/DDBJ whole genome shotgun (WGS) entry which is preliminary data.</text>
</comment>
<dbReference type="Proteomes" id="UP000030652">
    <property type="component" value="Unassembled WGS sequence"/>
</dbReference>
<gene>
    <name evidence="1" type="ORF">SCABRO_03438</name>
</gene>
<dbReference type="EMBL" id="JRYO01000236">
    <property type="protein sequence ID" value="KHE90807.1"/>
    <property type="molecule type" value="Genomic_DNA"/>
</dbReference>
<dbReference type="AlphaFoldDB" id="A0A0B0EC23"/>
<accession>A0A0B0EC23</accession>
<sequence>MREMLLDMAKRVSFNLEQLQKSFEEWFKGKFETLASIKESYKEASSCTYEHQYTQFGKEREYLIDLHKAILEKAHDETGDSRILMQNIFNDYDELLRKYRGIIPLDYSIDMIPDKAHADEGSEVETEILHFFPSNCKREQIIEHTAEIIKHVQEESLSDTPIWVKVTQHKGVK</sequence>
<evidence type="ECO:0000313" key="2">
    <source>
        <dbReference type="Proteomes" id="UP000030652"/>
    </source>
</evidence>